<evidence type="ECO:0000313" key="2">
    <source>
        <dbReference type="EMBL" id="KAK1690057.1"/>
    </source>
</evidence>
<feature type="chain" id="PRO_5042603023" evidence="1">
    <location>
        <begin position="20"/>
        <end position="70"/>
    </location>
</feature>
<feature type="signal peptide" evidence="1">
    <location>
        <begin position="1"/>
        <end position="19"/>
    </location>
</feature>
<gene>
    <name evidence="2" type="ORF">BDP55DRAFT_652551</name>
</gene>
<name>A0AAJ0F220_9PEZI</name>
<organism evidence="2 3">
    <name type="scientific">Colletotrichum godetiae</name>
    <dbReference type="NCBI Taxonomy" id="1209918"/>
    <lineage>
        <taxon>Eukaryota</taxon>
        <taxon>Fungi</taxon>
        <taxon>Dikarya</taxon>
        <taxon>Ascomycota</taxon>
        <taxon>Pezizomycotina</taxon>
        <taxon>Sordariomycetes</taxon>
        <taxon>Hypocreomycetidae</taxon>
        <taxon>Glomerellales</taxon>
        <taxon>Glomerellaceae</taxon>
        <taxon>Colletotrichum</taxon>
        <taxon>Colletotrichum acutatum species complex</taxon>
    </lineage>
</organism>
<dbReference type="EMBL" id="JAHMHR010000007">
    <property type="protein sequence ID" value="KAK1690057.1"/>
    <property type="molecule type" value="Genomic_DNA"/>
</dbReference>
<protein>
    <submittedName>
        <fullName evidence="2">Uncharacterized protein</fullName>
    </submittedName>
</protein>
<dbReference type="AlphaFoldDB" id="A0AAJ0F220"/>
<proteinExistence type="predicted"/>
<dbReference type="GeneID" id="85458650"/>
<sequence>MGLDFVLLVLALLLIEYRPEVFVPALNGINRQESGSSILSGRYSYVGDSTAHTPRACGNTSPINFDLDRG</sequence>
<reference evidence="2" key="1">
    <citation type="submission" date="2021-06" db="EMBL/GenBank/DDBJ databases">
        <title>Comparative genomics, transcriptomics and evolutionary studies reveal genomic signatures of adaptation to plant cell wall in hemibiotrophic fungi.</title>
        <authorList>
            <consortium name="DOE Joint Genome Institute"/>
            <person name="Baroncelli R."/>
            <person name="Diaz J.F."/>
            <person name="Benocci T."/>
            <person name="Peng M."/>
            <person name="Battaglia E."/>
            <person name="Haridas S."/>
            <person name="Andreopoulos W."/>
            <person name="Labutti K."/>
            <person name="Pangilinan J."/>
            <person name="Floch G.L."/>
            <person name="Makela M.R."/>
            <person name="Henrissat B."/>
            <person name="Grigoriev I.V."/>
            <person name="Crouch J.A."/>
            <person name="De Vries R.P."/>
            <person name="Sukno S.A."/>
            <person name="Thon M.R."/>
        </authorList>
    </citation>
    <scope>NUCLEOTIDE SEQUENCE</scope>
    <source>
        <strain evidence="2">CBS 193.32</strain>
    </source>
</reference>
<keyword evidence="1" id="KW-0732">Signal</keyword>
<dbReference type="RefSeq" id="XP_060433752.1">
    <property type="nucleotide sequence ID" value="XM_060574124.1"/>
</dbReference>
<dbReference type="Proteomes" id="UP001224890">
    <property type="component" value="Unassembled WGS sequence"/>
</dbReference>
<evidence type="ECO:0000256" key="1">
    <source>
        <dbReference type="SAM" id="SignalP"/>
    </source>
</evidence>
<accession>A0AAJ0F220</accession>
<comment type="caution">
    <text evidence="2">The sequence shown here is derived from an EMBL/GenBank/DDBJ whole genome shotgun (WGS) entry which is preliminary data.</text>
</comment>
<evidence type="ECO:0000313" key="3">
    <source>
        <dbReference type="Proteomes" id="UP001224890"/>
    </source>
</evidence>
<keyword evidence="3" id="KW-1185">Reference proteome</keyword>